<keyword evidence="1" id="KW-0031">Aminopeptidase</keyword>
<gene>
    <name evidence="1" type="ORF">Psest_0080</name>
</gene>
<protein>
    <submittedName>
        <fullName evidence="1">Putative aminopeptidase</fullName>
    </submittedName>
</protein>
<evidence type="ECO:0000313" key="1">
    <source>
        <dbReference type="EMBL" id="AGA84693.1"/>
    </source>
</evidence>
<dbReference type="Proteomes" id="UP000010820">
    <property type="component" value="Chromosome"/>
</dbReference>
<dbReference type="InterPro" id="IPR014553">
    <property type="entry name" value="Aminopept"/>
</dbReference>
<keyword evidence="1" id="KW-0378">Hydrolase</keyword>
<accession>L0GD89</accession>
<dbReference type="PIRSF" id="PIRSF029285">
    <property type="entry name" value="Aminopept"/>
    <property type="match status" value="1"/>
</dbReference>
<keyword evidence="1" id="KW-0645">Protease</keyword>
<name>L0GD89_STUST</name>
<dbReference type="STRING" id="644801.Psest_0080"/>
<dbReference type="EMBL" id="CP003071">
    <property type="protein sequence ID" value="AGA84693.1"/>
    <property type="molecule type" value="Genomic_DNA"/>
</dbReference>
<dbReference type="KEGG" id="psh:Psest_0080"/>
<dbReference type="GO" id="GO:0004177">
    <property type="term" value="F:aminopeptidase activity"/>
    <property type="evidence" value="ECO:0007669"/>
    <property type="project" value="UniProtKB-KW"/>
</dbReference>
<dbReference type="eggNOG" id="COG4324">
    <property type="taxonomic scope" value="Bacteria"/>
</dbReference>
<dbReference type="AlphaFoldDB" id="L0GD89"/>
<dbReference type="RefSeq" id="WP_015275107.1">
    <property type="nucleotide sequence ID" value="NC_019936.1"/>
</dbReference>
<dbReference type="Pfam" id="PF10023">
    <property type="entry name" value="Aminopep"/>
    <property type="match status" value="1"/>
</dbReference>
<evidence type="ECO:0000313" key="2">
    <source>
        <dbReference type="Proteomes" id="UP000010820"/>
    </source>
</evidence>
<reference evidence="1 2" key="1">
    <citation type="submission" date="2011-10" db="EMBL/GenBank/DDBJ databases">
        <title>Complete sequence of chromosome of Pseudomonas stutzeri RCH2.</title>
        <authorList>
            <consortium name="US DOE Joint Genome Institute"/>
            <person name="Lucas S."/>
            <person name="Han J."/>
            <person name="Lapidus A."/>
            <person name="Cheng J.-F."/>
            <person name="Goodwin L."/>
            <person name="Pitluck S."/>
            <person name="Peters L."/>
            <person name="Ovchinnikova G."/>
            <person name="Zeytun A."/>
            <person name="Lu M."/>
            <person name="Detter J.C."/>
            <person name="Han C."/>
            <person name="Tapia R."/>
            <person name="Land M."/>
            <person name="Hauser L."/>
            <person name="Kyrpides N."/>
            <person name="Ivanova N."/>
            <person name="Pagani I."/>
            <person name="Chakraborty R."/>
            <person name="Arkin A."/>
            <person name="Dehal P."/>
            <person name="Wall J."/>
            <person name="Hazen T."/>
            <person name="Woyke T."/>
        </authorList>
    </citation>
    <scope>NUCLEOTIDE SEQUENCE [LARGE SCALE GENOMIC DNA]</scope>
    <source>
        <strain evidence="1 2">RCH2</strain>
    </source>
</reference>
<dbReference type="PATRIC" id="fig|644801.3.peg.80"/>
<proteinExistence type="predicted"/>
<sequence>MPKPNAALIDTRNLHWVPLLLAVCLNGCSYYSQLAVGQLDLLRQRQPIETLIADDTRDPTLRQRLAEVLQARTFASQALDLPDNRSYRLYAELGRPYVVWNLFATEEFSVKPLEHCFPIAGCVAYRGYFRQGAARGEAARLRMTGLDTHVAGVEAYSTLGWFADPLLSSMLRRNDGQLAALIFHELAHQQLYLPGDTAFNESYATFVEREGLRQWRAHRGLPEQDEQGRMRYRQLVELLLDTRNRLERLYASDRPTPELRALKQTEFTALRQRSRALRDEQWQGDARFDRWFAQPLNNATLLPFDLYDRWVPAFAALFEENGGDWARFHAAVATLAEMPADEREATLVRLAR</sequence>
<organism evidence="1 2">
    <name type="scientific">Stutzerimonas stutzeri RCH2</name>
    <dbReference type="NCBI Taxonomy" id="644801"/>
    <lineage>
        <taxon>Bacteria</taxon>
        <taxon>Pseudomonadati</taxon>
        <taxon>Pseudomonadota</taxon>
        <taxon>Gammaproteobacteria</taxon>
        <taxon>Pseudomonadales</taxon>
        <taxon>Pseudomonadaceae</taxon>
        <taxon>Stutzerimonas</taxon>
    </lineage>
</organism>
<dbReference type="HOGENOM" id="CLU_064960_0_0_6"/>